<accession>A0ABV2Q737</accession>
<proteinExistence type="predicted"/>
<gene>
    <name evidence="1" type="ORF">ABIE13_001836</name>
</gene>
<evidence type="ECO:0000313" key="1">
    <source>
        <dbReference type="EMBL" id="MET4576727.1"/>
    </source>
</evidence>
<dbReference type="InterPro" id="IPR036663">
    <property type="entry name" value="Fumarylacetoacetase_C_sf"/>
</dbReference>
<sequence length="52" mass="5697">MTHTSLQFAATHKQRSFLDDGDEISFRGHFSRKGYVSIGWGHCTNTALAAAA</sequence>
<dbReference type="Proteomes" id="UP001549320">
    <property type="component" value="Unassembled WGS sequence"/>
</dbReference>
<dbReference type="RefSeq" id="WP_354442791.1">
    <property type="nucleotide sequence ID" value="NZ_JBEPSH010000003.1"/>
</dbReference>
<name>A0ABV2Q737_9BURK</name>
<comment type="caution">
    <text evidence="1">The sequence shown here is derived from an EMBL/GenBank/DDBJ whole genome shotgun (WGS) entry which is preliminary data.</text>
</comment>
<dbReference type="EMBL" id="JBEPSH010000003">
    <property type="protein sequence ID" value="MET4576727.1"/>
    <property type="molecule type" value="Genomic_DNA"/>
</dbReference>
<protein>
    <submittedName>
        <fullName evidence="1">Uncharacterized protein</fullName>
    </submittedName>
</protein>
<reference evidence="1 2" key="1">
    <citation type="submission" date="2024-06" db="EMBL/GenBank/DDBJ databases">
        <title>Sorghum-associated microbial communities from plants grown in Nebraska, USA.</title>
        <authorList>
            <person name="Schachtman D."/>
        </authorList>
    </citation>
    <scope>NUCLEOTIDE SEQUENCE [LARGE SCALE GENOMIC DNA]</scope>
    <source>
        <strain evidence="1 2">2709</strain>
    </source>
</reference>
<organism evidence="1 2">
    <name type="scientific">Ottowia thiooxydans</name>
    <dbReference type="NCBI Taxonomy" id="219182"/>
    <lineage>
        <taxon>Bacteria</taxon>
        <taxon>Pseudomonadati</taxon>
        <taxon>Pseudomonadota</taxon>
        <taxon>Betaproteobacteria</taxon>
        <taxon>Burkholderiales</taxon>
        <taxon>Comamonadaceae</taxon>
        <taxon>Ottowia</taxon>
    </lineage>
</organism>
<keyword evidence="2" id="KW-1185">Reference proteome</keyword>
<dbReference type="Gene3D" id="3.90.850.10">
    <property type="entry name" value="Fumarylacetoacetase-like, C-terminal domain"/>
    <property type="match status" value="1"/>
</dbReference>
<evidence type="ECO:0000313" key="2">
    <source>
        <dbReference type="Proteomes" id="UP001549320"/>
    </source>
</evidence>